<feature type="domain" description="Response regulatory" evidence="2">
    <location>
        <begin position="25"/>
        <end position="141"/>
    </location>
</feature>
<dbReference type="PROSITE" id="PS50110">
    <property type="entry name" value="RESPONSE_REGULATORY"/>
    <property type="match status" value="1"/>
</dbReference>
<sequence>MIKCKQVQELSTQEITLPTVSTPSKVMVVDDQPLSLLHAVDLVQYQGYRVVEVNDSRQALKIAFEEQPDVILADVVMPEINGVELTKHLKLEPHTQSIPVLLMSVTEESQLRHQALKAGAEDVVLKPLDHTVLYPKLKNLAQQKRLNEVLNQTQKVLLNLATLIKAKSGYDYQSSFQLANLVRGFAEYLELPHSDIEDLVFAAYIHDIGTVSIPDYIFHKHGALTSEEKEIIHQHCVIGEQICQPLHNRPNLLKIIRHHHEKYNGSGYPDGLTMEQIPYLAQIFQLVDIYYALTKNRQSKTTYTPSSALDILEEEVIKGWRNPKLWEQFQQFIFLQLSSFCLSV</sequence>
<dbReference type="InterPro" id="IPR052020">
    <property type="entry name" value="Cyclic_di-GMP/3'3'-cGAMP_PDE"/>
</dbReference>
<dbReference type="PROSITE" id="PS51832">
    <property type="entry name" value="HD_GYP"/>
    <property type="match status" value="1"/>
</dbReference>
<dbReference type="InterPro" id="IPR011006">
    <property type="entry name" value="CheY-like_superfamily"/>
</dbReference>
<evidence type="ECO:0000313" key="4">
    <source>
        <dbReference type="EMBL" id="MTF38624.1"/>
    </source>
</evidence>
<organism evidence="4 5">
    <name type="scientific">Cyanobacterium aponinum 0216</name>
    <dbReference type="NCBI Taxonomy" id="2676140"/>
    <lineage>
        <taxon>Bacteria</taxon>
        <taxon>Bacillati</taxon>
        <taxon>Cyanobacteriota</taxon>
        <taxon>Cyanophyceae</taxon>
        <taxon>Oscillatoriophycideae</taxon>
        <taxon>Chroococcales</taxon>
        <taxon>Geminocystaceae</taxon>
        <taxon>Cyanobacterium</taxon>
    </lineage>
</organism>
<dbReference type="InterPro" id="IPR003607">
    <property type="entry name" value="HD/PDEase_dom"/>
</dbReference>
<accession>A0A844GPZ0</accession>
<comment type="caution">
    <text evidence="4">The sequence shown here is derived from an EMBL/GenBank/DDBJ whole genome shotgun (WGS) entry which is preliminary data.</text>
</comment>
<reference evidence="4 5" key="1">
    <citation type="submission" date="2019-11" db="EMBL/GenBank/DDBJ databases">
        <title>Isolation of a new High Light Tolerant Cyanobacteria.</title>
        <authorList>
            <person name="Dobson Z."/>
            <person name="Vaughn N."/>
            <person name="Vaughn M."/>
            <person name="Fromme P."/>
            <person name="Mazor Y."/>
        </authorList>
    </citation>
    <scope>NUCLEOTIDE SEQUENCE [LARGE SCALE GENOMIC DNA]</scope>
    <source>
        <strain evidence="4 5">0216</strain>
    </source>
</reference>
<dbReference type="SUPFAM" id="SSF52172">
    <property type="entry name" value="CheY-like"/>
    <property type="match status" value="1"/>
</dbReference>
<dbReference type="AlphaFoldDB" id="A0A844GPZ0"/>
<evidence type="ECO:0000259" key="2">
    <source>
        <dbReference type="PROSITE" id="PS50110"/>
    </source>
</evidence>
<dbReference type="Proteomes" id="UP000437131">
    <property type="component" value="Unassembled WGS sequence"/>
</dbReference>
<dbReference type="SMART" id="SM00448">
    <property type="entry name" value="REC"/>
    <property type="match status" value="1"/>
</dbReference>
<dbReference type="Pfam" id="PF13487">
    <property type="entry name" value="HD_5"/>
    <property type="match status" value="1"/>
</dbReference>
<protein>
    <submittedName>
        <fullName evidence="4">Response regulator</fullName>
    </submittedName>
</protein>
<evidence type="ECO:0000313" key="5">
    <source>
        <dbReference type="Proteomes" id="UP000437131"/>
    </source>
</evidence>
<dbReference type="Gene3D" id="1.10.3210.10">
    <property type="entry name" value="Hypothetical protein af1432"/>
    <property type="match status" value="1"/>
</dbReference>
<dbReference type="PANTHER" id="PTHR45228:SF1">
    <property type="entry name" value="CYCLIC DI-GMP PHOSPHODIESTERASE TM_0186"/>
    <property type="match status" value="1"/>
</dbReference>
<dbReference type="RefSeq" id="WP_155083530.1">
    <property type="nucleotide sequence ID" value="NZ_WMIA01000006.1"/>
</dbReference>
<evidence type="ECO:0000256" key="1">
    <source>
        <dbReference type="PROSITE-ProRule" id="PRU00169"/>
    </source>
</evidence>
<name>A0A844GPZ0_9CHRO</name>
<proteinExistence type="predicted"/>
<dbReference type="GO" id="GO:0000160">
    <property type="term" value="P:phosphorelay signal transduction system"/>
    <property type="evidence" value="ECO:0007669"/>
    <property type="project" value="InterPro"/>
</dbReference>
<dbReference type="PANTHER" id="PTHR45228">
    <property type="entry name" value="CYCLIC DI-GMP PHOSPHODIESTERASE TM_0186-RELATED"/>
    <property type="match status" value="1"/>
</dbReference>
<dbReference type="InterPro" id="IPR037522">
    <property type="entry name" value="HD_GYP_dom"/>
</dbReference>
<keyword evidence="1" id="KW-0597">Phosphoprotein</keyword>
<dbReference type="SUPFAM" id="SSF109604">
    <property type="entry name" value="HD-domain/PDEase-like"/>
    <property type="match status" value="1"/>
</dbReference>
<dbReference type="CDD" id="cd00077">
    <property type="entry name" value="HDc"/>
    <property type="match status" value="1"/>
</dbReference>
<evidence type="ECO:0000259" key="3">
    <source>
        <dbReference type="PROSITE" id="PS51832"/>
    </source>
</evidence>
<dbReference type="Gene3D" id="3.40.50.2300">
    <property type="match status" value="1"/>
</dbReference>
<feature type="domain" description="HD-GYP" evidence="3">
    <location>
        <begin position="149"/>
        <end position="344"/>
    </location>
</feature>
<gene>
    <name evidence="4" type="ORF">GGC33_06765</name>
</gene>
<dbReference type="EMBL" id="WMIA01000006">
    <property type="protein sequence ID" value="MTF38624.1"/>
    <property type="molecule type" value="Genomic_DNA"/>
</dbReference>
<dbReference type="Pfam" id="PF00072">
    <property type="entry name" value="Response_reg"/>
    <property type="match status" value="1"/>
</dbReference>
<dbReference type="InterPro" id="IPR001789">
    <property type="entry name" value="Sig_transdc_resp-reg_receiver"/>
</dbReference>
<feature type="modified residue" description="4-aspartylphosphate" evidence="1">
    <location>
        <position position="74"/>
    </location>
</feature>